<keyword evidence="1" id="KW-0812">Transmembrane</keyword>
<protein>
    <submittedName>
        <fullName evidence="2">Uncharacterized protein</fullName>
    </submittedName>
</protein>
<accession>A0A7S3Y630</accession>
<evidence type="ECO:0000313" key="2">
    <source>
        <dbReference type="EMBL" id="CAE0642061.1"/>
    </source>
</evidence>
<sequence>MNVSQEGASDVDFLCEEQLIKRLKLSSNSATPITCYQIAEKGHDLVDRIKKSDRMPVNDLVFAPGSRHLLRVEWDTAERKFFLLDDITGYSRESNATETEDVSYVSSAYIPQCLRHGGRPTLSNAHRAHESGMGEANTNLRDELDEVITLNSVSILVSEFIPFGANNMVAVNQNIGATERVQGGVYTMTMDEEPEDKFTVSIDPGLTRVEVLDFSLSNHCNFEADIHFPEDPGIVQIETFGLSVNSVGSCFYGMQIESVVDRIRDGISLDHLARLLVDVQIDSSQIVDSIISKYQRDVLSLLFTGDAPNRNKVKIIIANEIVPHLVAEEYMDRGEYENELKQVLGDTRTAFDISEHDVLIFGDNGLLLAGPNSRHHEPLLCAYLSMINIDLFLRSFFARYNLELQQMHRISAVISAPEDHPLAIPDTRESLVTTHRNVTMLEEILGYVDEALKQIHLPPEPPEQTGRALYERLDMVTIKAQLEVRTQDLYKMIRSCWNELKVLQDLTAQAADNRLFYLQQTVERNTKSLIALSELNQKGTFTLEIIQILLAGTLAFDILDRITGDWSVVNQDWMQGFYSAMLTDNPGLWFFMSLLAWVFVLLGVLFGLRHKTTQAKGNMFVEIEIGKFVNFSKLQLYLKNKKMESEEHLHERLGNHTVRIAWREEDKREWGGFAPLVALTYDEKTFYCSSVTVTYNRRQALKTLGLNASELKIKVLEDFDKGGVFAEVDGGSGGGVNPKGEVV</sequence>
<keyword evidence="1" id="KW-0472">Membrane</keyword>
<organism evidence="2">
    <name type="scientific">Heterosigma akashiwo</name>
    <name type="common">Chromophytic alga</name>
    <name type="synonym">Heterosigma carterae</name>
    <dbReference type="NCBI Taxonomy" id="2829"/>
    <lineage>
        <taxon>Eukaryota</taxon>
        <taxon>Sar</taxon>
        <taxon>Stramenopiles</taxon>
        <taxon>Ochrophyta</taxon>
        <taxon>Raphidophyceae</taxon>
        <taxon>Chattonellales</taxon>
        <taxon>Chattonellaceae</taxon>
        <taxon>Heterosigma</taxon>
    </lineage>
</organism>
<feature type="transmembrane region" description="Helical" evidence="1">
    <location>
        <begin position="588"/>
        <end position="608"/>
    </location>
</feature>
<keyword evidence="1" id="KW-1133">Transmembrane helix</keyword>
<reference evidence="2" key="1">
    <citation type="submission" date="2021-01" db="EMBL/GenBank/DDBJ databases">
        <authorList>
            <person name="Corre E."/>
            <person name="Pelletier E."/>
            <person name="Niang G."/>
            <person name="Scheremetjew M."/>
            <person name="Finn R."/>
            <person name="Kale V."/>
            <person name="Holt S."/>
            <person name="Cochrane G."/>
            <person name="Meng A."/>
            <person name="Brown T."/>
            <person name="Cohen L."/>
        </authorList>
    </citation>
    <scope>NUCLEOTIDE SEQUENCE</scope>
    <source>
        <strain evidence="2">CCMP3107</strain>
    </source>
</reference>
<dbReference type="EMBL" id="HBIU01046585">
    <property type="protein sequence ID" value="CAE0642061.1"/>
    <property type="molecule type" value="Transcribed_RNA"/>
</dbReference>
<evidence type="ECO:0000256" key="1">
    <source>
        <dbReference type="SAM" id="Phobius"/>
    </source>
</evidence>
<name>A0A7S3Y630_HETAK</name>
<proteinExistence type="predicted"/>
<dbReference type="AlphaFoldDB" id="A0A7S3Y630"/>
<gene>
    <name evidence="2" type="ORF">HAKA00212_LOCUS20917</name>
</gene>